<dbReference type="InterPro" id="IPR022742">
    <property type="entry name" value="Hydrolase_4"/>
</dbReference>
<dbReference type="Gene3D" id="3.30.300.20">
    <property type="match status" value="1"/>
</dbReference>
<evidence type="ECO:0000259" key="1">
    <source>
        <dbReference type="Pfam" id="PF12146"/>
    </source>
</evidence>
<dbReference type="OrthoDB" id="9789573at2"/>
<evidence type="ECO:0000313" key="4">
    <source>
        <dbReference type="Proteomes" id="UP000051086"/>
    </source>
</evidence>
<dbReference type="PANTHER" id="PTHR39624">
    <property type="entry name" value="PROTEIN INVOLVED IN RIMO-MEDIATED BETA-METHYLTHIOLATION OF RIBOSOMAL PROTEIN S12 YCAO"/>
    <property type="match status" value="1"/>
</dbReference>
<dbReference type="Pfam" id="PF12146">
    <property type="entry name" value="Hydrolase_4"/>
    <property type="match status" value="1"/>
</dbReference>
<dbReference type="InterPro" id="IPR029058">
    <property type="entry name" value="AB_hydrolase_fold"/>
</dbReference>
<dbReference type="SUPFAM" id="SSF53474">
    <property type="entry name" value="alpha/beta-Hydrolases"/>
    <property type="match status" value="1"/>
</dbReference>
<reference evidence="3 5" key="1">
    <citation type="submission" date="2015-09" db="EMBL/GenBank/DDBJ databases">
        <authorList>
            <consortium name="Swine Surveillance"/>
        </authorList>
    </citation>
    <scope>NUCLEOTIDE SEQUENCE [LARGE SCALE GENOMIC DNA]</scope>
    <source>
        <strain evidence="3 5">5120</strain>
    </source>
</reference>
<accession>A0A0P1F482</accession>
<dbReference type="RefSeq" id="WP_058241688.1">
    <property type="nucleotide sequence ID" value="NZ_CYSB01000004.1"/>
</dbReference>
<dbReference type="AlphaFoldDB" id="A0A0P1F482"/>
<dbReference type="InterPro" id="IPR015946">
    <property type="entry name" value="KH_dom-like_a/b"/>
</dbReference>
<dbReference type="Pfam" id="PF02566">
    <property type="entry name" value="OsmC"/>
    <property type="match status" value="1"/>
</dbReference>
<feature type="domain" description="Serine aminopeptidase S33" evidence="1">
    <location>
        <begin position="47"/>
        <end position="138"/>
    </location>
</feature>
<dbReference type="SUPFAM" id="SSF82784">
    <property type="entry name" value="OsmC-like"/>
    <property type="match status" value="1"/>
</dbReference>
<dbReference type="InterPro" id="IPR036102">
    <property type="entry name" value="OsmC/Ohrsf"/>
</dbReference>
<keyword evidence="4" id="KW-1185">Reference proteome</keyword>
<dbReference type="Gene3D" id="3.40.50.1820">
    <property type="entry name" value="alpha/beta hydrolase"/>
    <property type="match status" value="1"/>
</dbReference>
<protein>
    <submittedName>
        <fullName evidence="3">Exosortase A system-associated hydrolase 2</fullName>
    </submittedName>
</protein>
<name>A0A0P1F482_9RHOB</name>
<dbReference type="Proteomes" id="UP000051086">
    <property type="component" value="Unassembled WGS sequence"/>
</dbReference>
<dbReference type="InterPro" id="IPR003718">
    <property type="entry name" value="OsmC/Ohr_fam"/>
</dbReference>
<proteinExistence type="predicted"/>
<dbReference type="EMBL" id="CYSB01000004">
    <property type="protein sequence ID" value="CUH62568.1"/>
    <property type="molecule type" value="Genomic_DNA"/>
</dbReference>
<gene>
    <name evidence="2" type="ORF">TL5118_00076</name>
    <name evidence="3" type="ORF">TL5120_00107</name>
</gene>
<dbReference type="PANTHER" id="PTHR39624:SF2">
    <property type="entry name" value="OSMC-LIKE PROTEIN"/>
    <property type="match status" value="1"/>
</dbReference>
<dbReference type="GO" id="GO:0016787">
    <property type="term" value="F:hydrolase activity"/>
    <property type="evidence" value="ECO:0007669"/>
    <property type="project" value="UniProtKB-KW"/>
</dbReference>
<evidence type="ECO:0000313" key="5">
    <source>
        <dbReference type="Proteomes" id="UP000051887"/>
    </source>
</evidence>
<evidence type="ECO:0000313" key="2">
    <source>
        <dbReference type="EMBL" id="CUH62568.1"/>
    </source>
</evidence>
<sequence length="404" mass="43309">MKTQRLTFTGHDGSTLAARLDLPEGEITSTALFAHCFTCSKDIPAAKRIAQHLAQRGMAVLRFDFTGLGHSEGEFANTNFTTNVADLVLAAQALEERFAAPQLLVGHSLGGAAVLKAAGQIPSARAVATIGAPFDPAHVAHNFGAKVKEIEEQGGAQVELAGRPFTICKHFLEDIAAQEMAPAIASLHKALLVLHAPLDDVVGIENAAEIFTAAKHPKSFVTLDDADHLVTRIKDAEYAADTILAWAARYVDLAAEPVTKAAPDGAVHVSEADAMGFLQDVNIAGRHTYLADEPASVGGSDLGPTPYQYLSAGLGACTTMTIRMYARHKGYPLEHVAVDVYHDKRHLEAMEGQAPTKRDVFRRDIHVRGDLSDSQRADILRIADKCPVHKTLHASADIETNLLD</sequence>
<organism evidence="3 5">
    <name type="scientific">Thalassovita autumnalis</name>
    <dbReference type="NCBI Taxonomy" id="2072972"/>
    <lineage>
        <taxon>Bacteria</taxon>
        <taxon>Pseudomonadati</taxon>
        <taxon>Pseudomonadota</taxon>
        <taxon>Alphaproteobacteria</taxon>
        <taxon>Rhodobacterales</taxon>
        <taxon>Roseobacteraceae</taxon>
        <taxon>Thalassovita</taxon>
    </lineage>
</organism>
<evidence type="ECO:0000313" key="3">
    <source>
        <dbReference type="EMBL" id="CUH70334.1"/>
    </source>
</evidence>
<keyword evidence="3" id="KW-0378">Hydrolase</keyword>
<dbReference type="EMBL" id="CYSC01000003">
    <property type="protein sequence ID" value="CUH70334.1"/>
    <property type="molecule type" value="Genomic_DNA"/>
</dbReference>
<reference evidence="2 4" key="2">
    <citation type="submission" date="2015-09" db="EMBL/GenBank/DDBJ databases">
        <authorList>
            <person name="Rodrigo-Torres L."/>
            <person name="Arahal D.R."/>
        </authorList>
    </citation>
    <scope>NUCLEOTIDE SEQUENCE [LARGE SCALE GENOMIC DNA]</scope>
    <source>
        <strain evidence="2 4">CECT 5118</strain>
    </source>
</reference>
<dbReference type="Proteomes" id="UP000051887">
    <property type="component" value="Unassembled WGS sequence"/>
</dbReference>